<name>A0A1M7P6F5_9ACTN</name>
<feature type="domain" description="Methyltransferase" evidence="1">
    <location>
        <begin position="40"/>
        <end position="134"/>
    </location>
</feature>
<dbReference type="PANTHER" id="PTHR43464:SF3">
    <property type="entry name" value="SAM-DEPENDENT METHYLTRANSFERASE"/>
    <property type="match status" value="1"/>
</dbReference>
<keyword evidence="2" id="KW-0489">Methyltransferase</keyword>
<dbReference type="SUPFAM" id="SSF53335">
    <property type="entry name" value="S-adenosyl-L-methionine-dependent methyltransferases"/>
    <property type="match status" value="1"/>
</dbReference>
<dbReference type="GO" id="GO:0008168">
    <property type="term" value="F:methyltransferase activity"/>
    <property type="evidence" value="ECO:0007669"/>
    <property type="project" value="UniProtKB-KW"/>
</dbReference>
<accession>A0A1M7P6F5</accession>
<keyword evidence="2" id="KW-0808">Transferase</keyword>
<dbReference type="InterPro" id="IPR029063">
    <property type="entry name" value="SAM-dependent_MTases_sf"/>
</dbReference>
<sequence>MSLRHHEIAESRHRILNPITEDKLMLLGDICRLEPGQRQLDLACGKGEMLTRWAQKYGTGGVGVDLSEVFLTAARERAAELGVSERVSFERGDAGAYEAEPGAFDVVSCVGATWIGGGLAGTVDLLRPAMRPGGLMLIGEPYWTEPAPEGALEAMGAEADDFTSLVGTLDRFEAAGMELLEMVLADGDSWDRYAAAQWFAIADWLRDTPADHPDAADMRDFLDHARRTHLEWNRRYLGWGVFVLREAGSSARTDTGRVVREPKS</sequence>
<dbReference type="InterPro" id="IPR041698">
    <property type="entry name" value="Methyltransf_25"/>
</dbReference>
<evidence type="ECO:0000259" key="1">
    <source>
        <dbReference type="Pfam" id="PF13649"/>
    </source>
</evidence>
<dbReference type="EMBL" id="FRBI01000021">
    <property type="protein sequence ID" value="SHN12187.1"/>
    <property type="molecule type" value="Genomic_DNA"/>
</dbReference>
<protein>
    <submittedName>
        <fullName evidence="2">Methyltransferase domain-containing protein</fullName>
    </submittedName>
</protein>
<dbReference type="Proteomes" id="UP000184111">
    <property type="component" value="Unassembled WGS sequence"/>
</dbReference>
<dbReference type="AlphaFoldDB" id="A0A1M7P6F5"/>
<dbReference type="PANTHER" id="PTHR43464">
    <property type="entry name" value="METHYLTRANSFERASE"/>
    <property type="match status" value="1"/>
</dbReference>
<dbReference type="OrthoDB" id="474235at2"/>
<dbReference type="STRING" id="310782.SAMN05216499_12184"/>
<keyword evidence="3" id="KW-1185">Reference proteome</keyword>
<dbReference type="RefSeq" id="WP_073501462.1">
    <property type="nucleotide sequence ID" value="NZ_FRBI01000021.1"/>
</dbReference>
<organism evidence="2 3">
    <name type="scientific">Actinacidiphila paucisporea</name>
    <dbReference type="NCBI Taxonomy" id="310782"/>
    <lineage>
        <taxon>Bacteria</taxon>
        <taxon>Bacillati</taxon>
        <taxon>Actinomycetota</taxon>
        <taxon>Actinomycetes</taxon>
        <taxon>Kitasatosporales</taxon>
        <taxon>Streptomycetaceae</taxon>
        <taxon>Actinacidiphila</taxon>
    </lineage>
</organism>
<gene>
    <name evidence="2" type="ORF">SAMN05216499_12184</name>
</gene>
<dbReference type="GO" id="GO:0032259">
    <property type="term" value="P:methylation"/>
    <property type="evidence" value="ECO:0007669"/>
    <property type="project" value="UniProtKB-KW"/>
</dbReference>
<dbReference type="Pfam" id="PF13649">
    <property type="entry name" value="Methyltransf_25"/>
    <property type="match status" value="1"/>
</dbReference>
<evidence type="ECO:0000313" key="2">
    <source>
        <dbReference type="EMBL" id="SHN12187.1"/>
    </source>
</evidence>
<dbReference type="Gene3D" id="3.40.50.150">
    <property type="entry name" value="Vaccinia Virus protein VP39"/>
    <property type="match status" value="1"/>
</dbReference>
<dbReference type="CDD" id="cd02440">
    <property type="entry name" value="AdoMet_MTases"/>
    <property type="match status" value="1"/>
</dbReference>
<reference evidence="2 3" key="1">
    <citation type="submission" date="2016-11" db="EMBL/GenBank/DDBJ databases">
        <authorList>
            <person name="Jaros S."/>
            <person name="Januszkiewicz K."/>
            <person name="Wedrychowicz H."/>
        </authorList>
    </citation>
    <scope>NUCLEOTIDE SEQUENCE [LARGE SCALE GENOMIC DNA]</scope>
    <source>
        <strain evidence="2 3">CGMCC 4.2025</strain>
    </source>
</reference>
<proteinExistence type="predicted"/>
<evidence type="ECO:0000313" key="3">
    <source>
        <dbReference type="Proteomes" id="UP000184111"/>
    </source>
</evidence>